<evidence type="ECO:0000256" key="2">
    <source>
        <dbReference type="ARBA" id="ARBA00012729"/>
    </source>
</evidence>
<dbReference type="InterPro" id="IPR017853">
    <property type="entry name" value="GH"/>
</dbReference>
<keyword evidence="8" id="KW-0624">Polysaccharide degradation</keyword>
<dbReference type="AlphaFoldDB" id="A0A6A5X9L0"/>
<dbReference type="PANTHER" id="PTHR45708">
    <property type="entry name" value="ENDOCHITINASE"/>
    <property type="match status" value="1"/>
</dbReference>
<evidence type="ECO:0000256" key="3">
    <source>
        <dbReference type="ARBA" id="ARBA00022669"/>
    </source>
</evidence>
<keyword evidence="7 10" id="KW-0326">Glycosidase</keyword>
<proteinExistence type="inferred from homology"/>
<dbReference type="Pfam" id="PF00704">
    <property type="entry name" value="Glyco_hydro_18"/>
    <property type="match status" value="1"/>
</dbReference>
<keyword evidence="3" id="KW-0147">Chitin-binding</keyword>
<evidence type="ECO:0000256" key="4">
    <source>
        <dbReference type="ARBA" id="ARBA00022801"/>
    </source>
</evidence>
<evidence type="ECO:0000256" key="10">
    <source>
        <dbReference type="RuleBase" id="RU000489"/>
    </source>
</evidence>
<dbReference type="RefSeq" id="XP_033377773.1">
    <property type="nucleotide sequence ID" value="XM_033532474.1"/>
</dbReference>
<accession>A0A6A5X9L0</accession>
<comment type="catalytic activity">
    <reaction evidence="1">
        <text>Random endo-hydrolysis of N-acetyl-beta-D-glucosaminide (1-&gt;4)-beta-linkages in chitin and chitodextrins.</text>
        <dbReference type="EC" id="3.2.1.14"/>
    </reaction>
</comment>
<dbReference type="GeneID" id="54289871"/>
<dbReference type="InterPro" id="IPR001579">
    <property type="entry name" value="Glyco_hydro_18_chit_AS"/>
</dbReference>
<keyword evidence="14" id="KW-1185">Reference proteome</keyword>
<dbReference type="GO" id="GO:0005576">
    <property type="term" value="C:extracellular region"/>
    <property type="evidence" value="ECO:0007669"/>
    <property type="project" value="TreeGrafter"/>
</dbReference>
<sequence>MRFFVMGPFSILCLLSAMVSVVFAGFNTNSKSNIAIYWGQNSAGTQQTQQRLSTYCNNPDVDVIILSFLLRFSGTGGQPVLNFANQGDRCTLFAGTELFRCPEIEADIQTCQSQSKTILLSLGGDAYTEGGFTSAAAATEGANKIWAMFGPVQSGSTVPRPFGSAILDGFDFDFEANVSNMAVFGNRLRTLFSSVSKKFYLTAAPQCPFPDWYNKDIIDNVPLDFLNVQFYNNGCGASSYVPGQEQQWNFNFDQWDTWAKSASKNPNVKVLLGVPANTGAGRGYLTPSALAPVIQYSSKYSSFAGVMMWDASQAWQNPGFISNVKSTLRSLAKMKRQLRWGRRAIDIV</sequence>
<keyword evidence="5" id="KW-0146">Chitin degradation</keyword>
<evidence type="ECO:0000313" key="13">
    <source>
        <dbReference type="EMBL" id="KAF2009434.1"/>
    </source>
</evidence>
<dbReference type="GO" id="GO:0008843">
    <property type="term" value="F:endochitinase activity"/>
    <property type="evidence" value="ECO:0007669"/>
    <property type="project" value="UniProtKB-EC"/>
</dbReference>
<protein>
    <recommendedName>
        <fullName evidence="2">chitinase</fullName>
        <ecNumber evidence="2">3.2.1.14</ecNumber>
    </recommendedName>
</protein>
<feature type="chain" id="PRO_5025615269" description="chitinase" evidence="11">
    <location>
        <begin position="25"/>
        <end position="348"/>
    </location>
</feature>
<dbReference type="OrthoDB" id="6020543at2759"/>
<name>A0A6A5X9L0_9PLEO</name>
<evidence type="ECO:0000256" key="7">
    <source>
        <dbReference type="ARBA" id="ARBA00023295"/>
    </source>
</evidence>
<dbReference type="EMBL" id="ML978078">
    <property type="protein sequence ID" value="KAF2009434.1"/>
    <property type="molecule type" value="Genomic_DNA"/>
</dbReference>
<dbReference type="GO" id="GO:0006032">
    <property type="term" value="P:chitin catabolic process"/>
    <property type="evidence" value="ECO:0007669"/>
    <property type="project" value="UniProtKB-KW"/>
</dbReference>
<evidence type="ECO:0000256" key="1">
    <source>
        <dbReference type="ARBA" id="ARBA00000822"/>
    </source>
</evidence>
<organism evidence="13 14">
    <name type="scientific">Aaosphaeria arxii CBS 175.79</name>
    <dbReference type="NCBI Taxonomy" id="1450172"/>
    <lineage>
        <taxon>Eukaryota</taxon>
        <taxon>Fungi</taxon>
        <taxon>Dikarya</taxon>
        <taxon>Ascomycota</taxon>
        <taxon>Pezizomycotina</taxon>
        <taxon>Dothideomycetes</taxon>
        <taxon>Pleosporomycetidae</taxon>
        <taxon>Pleosporales</taxon>
        <taxon>Pleosporales incertae sedis</taxon>
        <taxon>Aaosphaeria</taxon>
    </lineage>
</organism>
<evidence type="ECO:0000256" key="11">
    <source>
        <dbReference type="SAM" id="SignalP"/>
    </source>
</evidence>
<comment type="similarity">
    <text evidence="9">Belongs to the glycosyl hydrolase 18 family. Chitinase class III subfamily.</text>
</comment>
<evidence type="ECO:0000256" key="8">
    <source>
        <dbReference type="ARBA" id="ARBA00023326"/>
    </source>
</evidence>
<feature type="signal peptide" evidence="11">
    <location>
        <begin position="1"/>
        <end position="24"/>
    </location>
</feature>
<keyword evidence="6" id="KW-0119">Carbohydrate metabolism</keyword>
<dbReference type="SUPFAM" id="SSF51445">
    <property type="entry name" value="(Trans)glycosidases"/>
    <property type="match status" value="1"/>
</dbReference>
<evidence type="ECO:0000313" key="14">
    <source>
        <dbReference type="Proteomes" id="UP000799778"/>
    </source>
</evidence>
<evidence type="ECO:0000256" key="5">
    <source>
        <dbReference type="ARBA" id="ARBA00023024"/>
    </source>
</evidence>
<dbReference type="InterPro" id="IPR050542">
    <property type="entry name" value="Glycosyl_Hydrlase18_Chitinase"/>
</dbReference>
<dbReference type="PROSITE" id="PS01095">
    <property type="entry name" value="GH18_1"/>
    <property type="match status" value="1"/>
</dbReference>
<evidence type="ECO:0000256" key="6">
    <source>
        <dbReference type="ARBA" id="ARBA00023277"/>
    </source>
</evidence>
<evidence type="ECO:0000256" key="9">
    <source>
        <dbReference type="ARBA" id="ARBA00025727"/>
    </source>
</evidence>
<evidence type="ECO:0000259" key="12">
    <source>
        <dbReference type="PROSITE" id="PS51910"/>
    </source>
</evidence>
<gene>
    <name evidence="13" type="ORF">BU24DRAFT_467813</name>
</gene>
<dbReference type="PANTHER" id="PTHR45708:SF49">
    <property type="entry name" value="ENDOCHITINASE"/>
    <property type="match status" value="1"/>
</dbReference>
<dbReference type="GO" id="GO:0000272">
    <property type="term" value="P:polysaccharide catabolic process"/>
    <property type="evidence" value="ECO:0007669"/>
    <property type="project" value="UniProtKB-KW"/>
</dbReference>
<dbReference type="Proteomes" id="UP000799778">
    <property type="component" value="Unassembled WGS sequence"/>
</dbReference>
<dbReference type="EC" id="3.2.1.14" evidence="2"/>
<dbReference type="CDD" id="cd02877">
    <property type="entry name" value="GH18_hevamine_XipI_class_III"/>
    <property type="match status" value="1"/>
</dbReference>
<dbReference type="Gene3D" id="3.20.20.80">
    <property type="entry name" value="Glycosidases"/>
    <property type="match status" value="1"/>
</dbReference>
<keyword evidence="11" id="KW-0732">Signal</keyword>
<feature type="domain" description="GH18" evidence="12">
    <location>
        <begin position="32"/>
        <end position="331"/>
    </location>
</feature>
<dbReference type="InterPro" id="IPR001223">
    <property type="entry name" value="Glyco_hydro18_cat"/>
</dbReference>
<keyword evidence="4 10" id="KW-0378">Hydrolase</keyword>
<reference evidence="13" key="1">
    <citation type="journal article" date="2020" name="Stud. Mycol.">
        <title>101 Dothideomycetes genomes: a test case for predicting lifestyles and emergence of pathogens.</title>
        <authorList>
            <person name="Haridas S."/>
            <person name="Albert R."/>
            <person name="Binder M."/>
            <person name="Bloem J."/>
            <person name="Labutti K."/>
            <person name="Salamov A."/>
            <person name="Andreopoulos B."/>
            <person name="Baker S."/>
            <person name="Barry K."/>
            <person name="Bills G."/>
            <person name="Bluhm B."/>
            <person name="Cannon C."/>
            <person name="Castanera R."/>
            <person name="Culley D."/>
            <person name="Daum C."/>
            <person name="Ezra D."/>
            <person name="Gonzalez J."/>
            <person name="Henrissat B."/>
            <person name="Kuo A."/>
            <person name="Liang C."/>
            <person name="Lipzen A."/>
            <person name="Lutzoni F."/>
            <person name="Magnuson J."/>
            <person name="Mondo S."/>
            <person name="Nolan M."/>
            <person name="Ohm R."/>
            <person name="Pangilinan J."/>
            <person name="Park H.-J."/>
            <person name="Ramirez L."/>
            <person name="Alfaro M."/>
            <person name="Sun H."/>
            <person name="Tritt A."/>
            <person name="Yoshinaga Y."/>
            <person name="Zwiers L.-H."/>
            <person name="Turgeon B."/>
            <person name="Goodwin S."/>
            <person name="Spatafora J."/>
            <person name="Crous P."/>
            <person name="Grigoriev I."/>
        </authorList>
    </citation>
    <scope>NUCLEOTIDE SEQUENCE</scope>
    <source>
        <strain evidence="13">CBS 175.79</strain>
    </source>
</reference>
<dbReference type="InterPro" id="IPR045321">
    <property type="entry name" value="Cts1-like"/>
</dbReference>
<dbReference type="PROSITE" id="PS51910">
    <property type="entry name" value="GH18_2"/>
    <property type="match status" value="1"/>
</dbReference>
<dbReference type="GO" id="GO:0008061">
    <property type="term" value="F:chitin binding"/>
    <property type="evidence" value="ECO:0007669"/>
    <property type="project" value="UniProtKB-KW"/>
</dbReference>